<proteinExistence type="predicted"/>
<keyword evidence="2" id="KW-1133">Transmembrane helix</keyword>
<dbReference type="EMBL" id="CP020660">
    <property type="protein sequence ID" value="ATF09904.1"/>
    <property type="molecule type" value="Genomic_DNA"/>
</dbReference>
<organism evidence="3 4">
    <name type="scientific">Candidatus Enterovibrio altilux</name>
    <dbReference type="NCBI Taxonomy" id="1927128"/>
    <lineage>
        <taxon>Bacteria</taxon>
        <taxon>Pseudomonadati</taxon>
        <taxon>Pseudomonadota</taxon>
        <taxon>Gammaproteobacteria</taxon>
        <taxon>Vibrionales</taxon>
        <taxon>Vibrionaceae</taxon>
        <taxon>Enterovibrio</taxon>
    </lineage>
</organism>
<name>A0A291BA98_9GAMM</name>
<keyword evidence="2" id="KW-0812">Transmembrane</keyword>
<feature type="compositionally biased region" description="Polar residues" evidence="1">
    <location>
        <begin position="1"/>
        <end position="13"/>
    </location>
</feature>
<evidence type="ECO:0000256" key="1">
    <source>
        <dbReference type="SAM" id="MobiDB-lite"/>
    </source>
</evidence>
<keyword evidence="2" id="KW-0472">Membrane</keyword>
<feature type="transmembrane region" description="Helical" evidence="2">
    <location>
        <begin position="31"/>
        <end position="51"/>
    </location>
</feature>
<keyword evidence="4" id="KW-1185">Reference proteome</keyword>
<gene>
    <name evidence="3" type="ORF">BTN50_1427</name>
</gene>
<dbReference type="AlphaFoldDB" id="A0A291BA98"/>
<accession>A0A291BA98</accession>
<evidence type="ECO:0000256" key="2">
    <source>
        <dbReference type="SAM" id="Phobius"/>
    </source>
</evidence>
<dbReference type="KEGG" id="elux:BTN50_1427"/>
<evidence type="ECO:0000313" key="3">
    <source>
        <dbReference type="EMBL" id="ATF09904.1"/>
    </source>
</evidence>
<evidence type="ECO:0000313" key="4">
    <source>
        <dbReference type="Proteomes" id="UP000218160"/>
    </source>
</evidence>
<reference evidence="4" key="1">
    <citation type="submission" date="2017-04" db="EMBL/GenBank/DDBJ databases">
        <title>Genome evolution of the luminous symbionts of deep sea anglerfish.</title>
        <authorList>
            <person name="Hendry T.A."/>
        </authorList>
    </citation>
    <scope>NUCLEOTIDE SEQUENCE [LARGE SCALE GENOMIC DNA]</scope>
</reference>
<feature type="region of interest" description="Disordered" evidence="1">
    <location>
        <begin position="1"/>
        <end position="20"/>
    </location>
</feature>
<sequence length="54" mass="6183">MALHEVSSNNSGGIETKFPKGPKEKAYAMQFVLYNTMLRNMVLLSLFLFILMEE</sequence>
<dbReference type="Proteomes" id="UP000218160">
    <property type="component" value="Chromosome 1"/>
</dbReference>
<protein>
    <submittedName>
        <fullName evidence="3">Uncharacterized protein</fullName>
    </submittedName>
</protein>